<dbReference type="InterPro" id="IPR011009">
    <property type="entry name" value="Kinase-like_dom_sf"/>
</dbReference>
<dbReference type="InterPro" id="IPR000719">
    <property type="entry name" value="Prot_kinase_dom"/>
</dbReference>
<dbReference type="OrthoDB" id="107748at2759"/>
<feature type="compositionally biased region" description="Polar residues" evidence="1">
    <location>
        <begin position="560"/>
        <end position="569"/>
    </location>
</feature>
<feature type="compositionally biased region" description="Low complexity" evidence="1">
    <location>
        <begin position="683"/>
        <end position="698"/>
    </location>
</feature>
<dbReference type="EMBL" id="BDSP01000152">
    <property type="protein sequence ID" value="GAX20761.1"/>
    <property type="molecule type" value="Genomic_DNA"/>
</dbReference>
<evidence type="ECO:0000313" key="4">
    <source>
        <dbReference type="Proteomes" id="UP000198406"/>
    </source>
</evidence>
<feature type="compositionally biased region" description="Basic and acidic residues" evidence="1">
    <location>
        <begin position="611"/>
        <end position="631"/>
    </location>
</feature>
<dbReference type="Pfam" id="PF07714">
    <property type="entry name" value="PK_Tyr_Ser-Thr"/>
    <property type="match status" value="1"/>
</dbReference>
<comment type="caution">
    <text evidence="3">The sequence shown here is derived from an EMBL/GenBank/DDBJ whole genome shotgun (WGS) entry which is preliminary data.</text>
</comment>
<protein>
    <recommendedName>
        <fullName evidence="2">Protein kinase domain-containing protein</fullName>
    </recommendedName>
</protein>
<dbReference type="InterPro" id="IPR001245">
    <property type="entry name" value="Ser-Thr/Tyr_kinase_cat_dom"/>
</dbReference>
<accession>A0A1Z5K3W1</accession>
<dbReference type="AlphaFoldDB" id="A0A1Z5K3W1"/>
<evidence type="ECO:0000256" key="1">
    <source>
        <dbReference type="SAM" id="MobiDB-lite"/>
    </source>
</evidence>
<feature type="compositionally biased region" description="Basic and acidic residues" evidence="1">
    <location>
        <begin position="502"/>
        <end position="512"/>
    </location>
</feature>
<keyword evidence="4" id="KW-1185">Reference proteome</keyword>
<sequence length="718" mass="80085">MDHQSSDASEDTSQHITSLLEVAAQAQECLIRDFYDPTSASGSTPSVPIFHGDEVVVSKDPVNWSHHTADHELRTIRIVMDLQSGSFGKGMEHARSRFADRSIDGHYVLRSLQPPLSEDTVIDWVTELYMLTEAAPKHPHILQAYGMQKDEQTLLSPGRTGAFLIIDRVVEMLPDRIDSWRRSAKGLHERLEIAMDVASAVAYLHSKKIVYHLTPSKVGFDSRYGRIKLCQFRHARHVQSPHFPRSLRQSDDLRCVLPYAAPEVYTGMVSSASDVYAFGIMLWEMVTLKIPFRRCSSRAELYYRTVTEQQRPELDPYYWSSSLIELVTSAWDPIHRPAMKVLCDNLENALLFSGDEYDNAKHDSGRTRGTSDGGDSKNGSFVTVGTSGVYRDTDEENEVEEEEEKRDSVTRSRSAGDTPPSQKRRPPPPRTVSADGSFRTPAPRRKKISARASPAPQSASAVEDRKLKLSRSPDSSKGRDESGQTFKTPRRGSRKLPAVDMRTPDSRNKDTVEMGTTPRRSPGSGRVKEKSESEHVLRRSAPQRSSHDSLVKATRRASEDLTTLKSAESTLKAHSKAPRRQSEFYNTSYNNEDEPAIRPAKGRGRSTGRAFSERDIFQNRLSSRDNAEPKTPRNRRPSGSHIAALLRSKSPSKSPNDKTDRQAQRSRSFSNQPSNQPSITPNSKSSGDLKSLLSSGSSDKAKVISDASLAEAVGNLRI</sequence>
<feature type="domain" description="Protein kinase" evidence="2">
    <location>
        <begin position="76"/>
        <end position="351"/>
    </location>
</feature>
<dbReference type="Proteomes" id="UP000198406">
    <property type="component" value="Unassembled WGS sequence"/>
</dbReference>
<dbReference type="InterPro" id="IPR051681">
    <property type="entry name" value="Ser/Thr_Kinases-Pseudokinases"/>
</dbReference>
<feature type="compositionally biased region" description="Polar residues" evidence="1">
    <location>
        <begin position="377"/>
        <end position="386"/>
    </location>
</feature>
<feature type="region of interest" description="Disordered" evidence="1">
    <location>
        <begin position="356"/>
        <end position="707"/>
    </location>
</feature>
<dbReference type="PANTHER" id="PTHR44329">
    <property type="entry name" value="SERINE/THREONINE-PROTEIN KINASE TNNI3K-RELATED"/>
    <property type="match status" value="1"/>
</dbReference>
<proteinExistence type="predicted"/>
<evidence type="ECO:0000313" key="3">
    <source>
        <dbReference type="EMBL" id="GAX20761.1"/>
    </source>
</evidence>
<feature type="compositionally biased region" description="Basic and acidic residues" evidence="1">
    <location>
        <begin position="526"/>
        <end position="537"/>
    </location>
</feature>
<evidence type="ECO:0000259" key="2">
    <source>
        <dbReference type="PROSITE" id="PS50011"/>
    </source>
</evidence>
<dbReference type="InParanoid" id="A0A1Z5K3W1"/>
<dbReference type="SUPFAM" id="SSF56112">
    <property type="entry name" value="Protein kinase-like (PK-like)"/>
    <property type="match status" value="1"/>
</dbReference>
<dbReference type="GO" id="GO:0005524">
    <property type="term" value="F:ATP binding"/>
    <property type="evidence" value="ECO:0007669"/>
    <property type="project" value="InterPro"/>
</dbReference>
<gene>
    <name evidence="3" type="ORF">FisN_7Hh072</name>
</gene>
<dbReference type="GO" id="GO:0004674">
    <property type="term" value="F:protein serine/threonine kinase activity"/>
    <property type="evidence" value="ECO:0007669"/>
    <property type="project" value="TreeGrafter"/>
</dbReference>
<feature type="compositionally biased region" description="Polar residues" evidence="1">
    <location>
        <begin position="665"/>
        <end position="682"/>
    </location>
</feature>
<name>A0A1Z5K3W1_FISSO</name>
<reference evidence="3 4" key="1">
    <citation type="journal article" date="2015" name="Plant Cell">
        <title>Oil accumulation by the oleaginous diatom Fistulifera solaris as revealed by the genome and transcriptome.</title>
        <authorList>
            <person name="Tanaka T."/>
            <person name="Maeda Y."/>
            <person name="Veluchamy A."/>
            <person name="Tanaka M."/>
            <person name="Abida H."/>
            <person name="Marechal E."/>
            <person name="Bowler C."/>
            <person name="Muto M."/>
            <person name="Sunaga Y."/>
            <person name="Tanaka M."/>
            <person name="Yoshino T."/>
            <person name="Taniguchi T."/>
            <person name="Fukuda Y."/>
            <person name="Nemoto M."/>
            <person name="Matsumoto M."/>
            <person name="Wong P.S."/>
            <person name="Aburatani S."/>
            <person name="Fujibuchi W."/>
        </authorList>
    </citation>
    <scope>NUCLEOTIDE SEQUENCE [LARGE SCALE GENOMIC DNA]</scope>
    <source>
        <strain evidence="3 4">JPCC DA0580</strain>
    </source>
</reference>
<dbReference type="Gene3D" id="1.10.510.10">
    <property type="entry name" value="Transferase(Phosphotransferase) domain 1"/>
    <property type="match status" value="1"/>
</dbReference>
<dbReference type="PROSITE" id="PS50011">
    <property type="entry name" value="PROTEIN_KINASE_DOM"/>
    <property type="match status" value="1"/>
</dbReference>
<feature type="compositionally biased region" description="Low complexity" evidence="1">
    <location>
        <begin position="450"/>
        <end position="461"/>
    </location>
</feature>
<organism evidence="3 4">
    <name type="scientific">Fistulifera solaris</name>
    <name type="common">Oleaginous diatom</name>
    <dbReference type="NCBI Taxonomy" id="1519565"/>
    <lineage>
        <taxon>Eukaryota</taxon>
        <taxon>Sar</taxon>
        <taxon>Stramenopiles</taxon>
        <taxon>Ochrophyta</taxon>
        <taxon>Bacillariophyta</taxon>
        <taxon>Bacillariophyceae</taxon>
        <taxon>Bacillariophycidae</taxon>
        <taxon>Naviculales</taxon>
        <taxon>Naviculaceae</taxon>
        <taxon>Fistulifera</taxon>
    </lineage>
</organism>
<feature type="compositionally biased region" description="Acidic residues" evidence="1">
    <location>
        <begin position="393"/>
        <end position="404"/>
    </location>
</feature>